<name>A0A8S1GSL2_9PELO</name>
<dbReference type="Proteomes" id="UP000835052">
    <property type="component" value="Unassembled WGS sequence"/>
</dbReference>
<gene>
    <name evidence="3" type="ORF">CAUJ_LOCUS1810</name>
</gene>
<keyword evidence="2" id="KW-0812">Transmembrane</keyword>
<organism evidence="3 4">
    <name type="scientific">Caenorhabditis auriculariae</name>
    <dbReference type="NCBI Taxonomy" id="2777116"/>
    <lineage>
        <taxon>Eukaryota</taxon>
        <taxon>Metazoa</taxon>
        <taxon>Ecdysozoa</taxon>
        <taxon>Nematoda</taxon>
        <taxon>Chromadorea</taxon>
        <taxon>Rhabditida</taxon>
        <taxon>Rhabditina</taxon>
        <taxon>Rhabditomorpha</taxon>
        <taxon>Rhabditoidea</taxon>
        <taxon>Rhabditidae</taxon>
        <taxon>Peloderinae</taxon>
        <taxon>Caenorhabditis</taxon>
    </lineage>
</organism>
<dbReference type="AlphaFoldDB" id="A0A8S1GSL2"/>
<feature type="region of interest" description="Disordered" evidence="1">
    <location>
        <begin position="1"/>
        <end position="41"/>
    </location>
</feature>
<sequence length="250" mass="28712">MARHGKGHGNHEHKEQEKQNHQNKAKNSHSNEKVAKTTEKPKKSSFVRRTVGFVFRTFYYLSLLLLGLSTVSIGYNCVEGGKHIANSKPLCADLTKLSQFTKPSDKFVNNVRDVYGTVLNTYRQRAAHSTKNARATVNDYYKKFTKSDIGAKVEKYFYKVHAFVVEHTLFIQRFVQKQWAEVNVWYNKAGYKYVESLKEGLTVAFYVVLEIVKDLLAYAQKTLSHLAIVLEKFFLTWSEKGFNAALKTIV</sequence>
<evidence type="ECO:0000313" key="3">
    <source>
        <dbReference type="EMBL" id="CAD6185891.1"/>
    </source>
</evidence>
<feature type="transmembrane region" description="Helical" evidence="2">
    <location>
        <begin position="58"/>
        <end position="78"/>
    </location>
</feature>
<feature type="compositionally biased region" description="Basic and acidic residues" evidence="1">
    <location>
        <begin position="9"/>
        <end position="20"/>
    </location>
</feature>
<keyword evidence="2" id="KW-1133">Transmembrane helix</keyword>
<protein>
    <submittedName>
        <fullName evidence="3">Uncharacterized protein</fullName>
    </submittedName>
</protein>
<evidence type="ECO:0000313" key="4">
    <source>
        <dbReference type="Proteomes" id="UP000835052"/>
    </source>
</evidence>
<feature type="compositionally biased region" description="Basic and acidic residues" evidence="1">
    <location>
        <begin position="29"/>
        <end position="41"/>
    </location>
</feature>
<reference evidence="3" key="1">
    <citation type="submission" date="2020-10" db="EMBL/GenBank/DDBJ databases">
        <authorList>
            <person name="Kikuchi T."/>
        </authorList>
    </citation>
    <scope>NUCLEOTIDE SEQUENCE</scope>
    <source>
        <strain evidence="3">NKZ352</strain>
    </source>
</reference>
<comment type="caution">
    <text evidence="3">The sequence shown here is derived from an EMBL/GenBank/DDBJ whole genome shotgun (WGS) entry which is preliminary data.</text>
</comment>
<evidence type="ECO:0000256" key="1">
    <source>
        <dbReference type="SAM" id="MobiDB-lite"/>
    </source>
</evidence>
<dbReference type="OrthoDB" id="1394818at2759"/>
<keyword evidence="4" id="KW-1185">Reference proteome</keyword>
<evidence type="ECO:0000256" key="2">
    <source>
        <dbReference type="SAM" id="Phobius"/>
    </source>
</evidence>
<keyword evidence="2" id="KW-0472">Membrane</keyword>
<proteinExistence type="predicted"/>
<dbReference type="EMBL" id="CAJGYM010000003">
    <property type="protein sequence ID" value="CAD6185891.1"/>
    <property type="molecule type" value="Genomic_DNA"/>
</dbReference>
<accession>A0A8S1GSL2</accession>